<feature type="compositionally biased region" description="Low complexity" evidence="1">
    <location>
        <begin position="324"/>
        <end position="341"/>
    </location>
</feature>
<feature type="region of interest" description="Disordered" evidence="1">
    <location>
        <begin position="102"/>
        <end position="128"/>
    </location>
</feature>
<accession>A0ABP0B8M4</accession>
<evidence type="ECO:0000256" key="1">
    <source>
        <dbReference type="SAM" id="MobiDB-lite"/>
    </source>
</evidence>
<dbReference type="EMBL" id="CAWUHD010000017">
    <property type="protein sequence ID" value="CAK7215654.1"/>
    <property type="molecule type" value="Genomic_DNA"/>
</dbReference>
<feature type="region of interest" description="Disordered" evidence="1">
    <location>
        <begin position="52"/>
        <end position="80"/>
    </location>
</feature>
<dbReference type="Proteomes" id="UP001642482">
    <property type="component" value="Unassembled WGS sequence"/>
</dbReference>
<feature type="region of interest" description="Disordered" evidence="1">
    <location>
        <begin position="471"/>
        <end position="490"/>
    </location>
</feature>
<keyword evidence="3" id="KW-1185">Reference proteome</keyword>
<evidence type="ECO:0000313" key="3">
    <source>
        <dbReference type="Proteomes" id="UP001642482"/>
    </source>
</evidence>
<sequence length="645" mass="68325">MFVKAELKFCHACRILKVRCQCYDYSQLEAEYQEKDRVLRYVALHEFPVEEVEGDDENAASSPSTEPAIGTPSSNMSTGPSTYMARQIMITGNAIHRAAAERSPTRISSPMAREASGPSQSAGDTSITIAGSGGQAFLVAQSPQATSFDFNAGMGAATGTVAHIAAAQMSPSPVHARQSTPMPTPTSTHTPTLVKFELRTVIMAREKISTHSRRWQCRFGLTDNPADPVCKREDDNMETIRRHYGREHGSHRFHKRPALRIRCSHCDLEYDKQRPPMKCPGCKVDRGIWLREIFAVIEVPVPLDTQDQASNTRSNGPSSGGGAADPSNGSSSDNVGSSNTSRRFGTRGDLRGTGNPSSPAAGTGGPSSGRPSGADTGQVHRMACRRRVDNLPANVVTYDPATNMPECYNDIVNNTTALPVMAPPSIFVADGIGPRPTSSSSASTAQSQVQSPFTQGFFTLNHGLPVSPAVRMSYPSPPSPASNASSSTYETEATPVFPSYDQLGVASVSGEQHAGEGMVMSGVAASAVTYGVAIDGVGNIGVANSTGVVDGVRDVAVGINNASSQITSYTEMLNMAIDDAPAQVQAVSTSAQSRIQPPAASISDIQMLISLTPRQAAQAAPSPAPPTTLEAPMCNVESEYFYFND</sequence>
<evidence type="ECO:0000313" key="2">
    <source>
        <dbReference type="EMBL" id="CAK7215654.1"/>
    </source>
</evidence>
<feature type="compositionally biased region" description="Polar residues" evidence="1">
    <location>
        <begin position="117"/>
        <end position="128"/>
    </location>
</feature>
<reference evidence="2 3" key="1">
    <citation type="submission" date="2024-01" db="EMBL/GenBank/DDBJ databases">
        <authorList>
            <person name="Allen C."/>
            <person name="Tagirdzhanova G."/>
        </authorList>
    </citation>
    <scope>NUCLEOTIDE SEQUENCE [LARGE SCALE GENOMIC DNA]</scope>
</reference>
<protein>
    <submittedName>
        <fullName evidence="2">Uncharacterized protein</fullName>
    </submittedName>
</protein>
<comment type="caution">
    <text evidence="2">The sequence shown here is derived from an EMBL/GenBank/DDBJ whole genome shotgun (WGS) entry which is preliminary data.</text>
</comment>
<name>A0ABP0B8M4_9PEZI</name>
<feature type="compositionally biased region" description="Polar residues" evidence="1">
    <location>
        <begin position="59"/>
        <end position="80"/>
    </location>
</feature>
<feature type="region of interest" description="Disordered" evidence="1">
    <location>
        <begin position="305"/>
        <end position="378"/>
    </location>
</feature>
<proteinExistence type="predicted"/>
<gene>
    <name evidence="2" type="ORF">SEUCBS140593_002608</name>
</gene>
<organism evidence="2 3">
    <name type="scientific">Sporothrix eucalyptigena</name>
    <dbReference type="NCBI Taxonomy" id="1812306"/>
    <lineage>
        <taxon>Eukaryota</taxon>
        <taxon>Fungi</taxon>
        <taxon>Dikarya</taxon>
        <taxon>Ascomycota</taxon>
        <taxon>Pezizomycotina</taxon>
        <taxon>Sordariomycetes</taxon>
        <taxon>Sordariomycetidae</taxon>
        <taxon>Ophiostomatales</taxon>
        <taxon>Ophiostomataceae</taxon>
        <taxon>Sporothrix</taxon>
    </lineage>
</organism>